<dbReference type="InterPro" id="IPR011050">
    <property type="entry name" value="Pectin_lyase_fold/virulence"/>
</dbReference>
<feature type="chain" id="PRO_5016710691" evidence="1">
    <location>
        <begin position="31"/>
        <end position="331"/>
    </location>
</feature>
<dbReference type="Gene3D" id="2.160.20.10">
    <property type="entry name" value="Single-stranded right-handed beta-helix, Pectin lyase-like"/>
    <property type="match status" value="1"/>
</dbReference>
<dbReference type="Proteomes" id="UP000251213">
    <property type="component" value="Unassembled WGS sequence"/>
</dbReference>
<organism evidence="2 3">
    <name type="scientific">Thermoflavimicrobium daqui</name>
    <dbReference type="NCBI Taxonomy" id="2137476"/>
    <lineage>
        <taxon>Bacteria</taxon>
        <taxon>Bacillati</taxon>
        <taxon>Bacillota</taxon>
        <taxon>Bacilli</taxon>
        <taxon>Bacillales</taxon>
        <taxon>Thermoactinomycetaceae</taxon>
        <taxon>Thermoflavimicrobium</taxon>
    </lineage>
</organism>
<proteinExistence type="predicted"/>
<dbReference type="EMBL" id="QJKK01000020">
    <property type="protein sequence ID" value="RAL21050.1"/>
    <property type="molecule type" value="Genomic_DNA"/>
</dbReference>
<dbReference type="RefSeq" id="WP_113660375.1">
    <property type="nucleotide sequence ID" value="NZ_KZ845682.1"/>
</dbReference>
<evidence type="ECO:0000313" key="2">
    <source>
        <dbReference type="EMBL" id="RAL21050.1"/>
    </source>
</evidence>
<dbReference type="InterPro" id="IPR006626">
    <property type="entry name" value="PbH1"/>
</dbReference>
<reference evidence="2 3" key="2">
    <citation type="submission" date="2018-06" db="EMBL/GenBank/DDBJ databases">
        <authorList>
            <person name="Zhirakovskaya E."/>
        </authorList>
    </citation>
    <scope>NUCLEOTIDE SEQUENCE [LARGE SCALE GENOMIC DNA]</scope>
    <source>
        <strain evidence="2 3">FBKL4.011</strain>
    </source>
</reference>
<dbReference type="InterPro" id="IPR012334">
    <property type="entry name" value="Pectin_lyas_fold"/>
</dbReference>
<keyword evidence="1" id="KW-0732">Signal</keyword>
<sequence>MVRTNLNMMIISMFLVVFFVCQFNAGVAHAANATRTTRVSSAAELSKALANAQPGDRIVLAANTTFSGVFKGKVDGTATAHIILESEDPVNKSTLKGYGTGTGYALTILGDYWIVKNVKIQNAQKGLMLDNANHTLIDGVEVFNIGMEAIHFRDGSSHNILQNSQIYNTGIVNPGYGEGVYVGSDKGKWNTYAPSADHNTIRNNVIGPNVRAEHIDIKEGTTGTIVSGNIFYGAGISGVNYADSFIDVKGNDVKVDGNTGYRDNNTNIKDAFQLHQQLPSWGINAEFNNNSVYLDEPTGYVVNAANGTTAKAYNNKRSPLGNMYMGNVTTD</sequence>
<accession>A0A364K0U8</accession>
<feature type="signal peptide" evidence="1">
    <location>
        <begin position="1"/>
        <end position="30"/>
    </location>
</feature>
<dbReference type="SMART" id="SM00710">
    <property type="entry name" value="PbH1"/>
    <property type="match status" value="5"/>
</dbReference>
<reference evidence="2 3" key="1">
    <citation type="submission" date="2018-06" db="EMBL/GenBank/DDBJ databases">
        <title>Thermoflavimicrobium daqus sp. nov., a thermophilic microbe isolated from Moutai-flavour Daqu.</title>
        <authorList>
            <person name="Wang X."/>
            <person name="Zhou H."/>
        </authorList>
    </citation>
    <scope>NUCLEOTIDE SEQUENCE [LARGE SCALE GENOMIC DNA]</scope>
    <source>
        <strain evidence="2 3">FBKL4.011</strain>
    </source>
</reference>
<dbReference type="OrthoDB" id="154460at2"/>
<comment type="caution">
    <text evidence="2">The sequence shown here is derived from an EMBL/GenBank/DDBJ whole genome shotgun (WGS) entry which is preliminary data.</text>
</comment>
<protein>
    <submittedName>
        <fullName evidence="2">Sheath polysaccharide-degrading enzyme</fullName>
    </submittedName>
</protein>
<name>A0A364K0U8_9BACL</name>
<evidence type="ECO:0000313" key="3">
    <source>
        <dbReference type="Proteomes" id="UP000251213"/>
    </source>
</evidence>
<dbReference type="SUPFAM" id="SSF51126">
    <property type="entry name" value="Pectin lyase-like"/>
    <property type="match status" value="1"/>
</dbReference>
<keyword evidence="3" id="KW-1185">Reference proteome</keyword>
<evidence type="ECO:0000256" key="1">
    <source>
        <dbReference type="SAM" id="SignalP"/>
    </source>
</evidence>
<gene>
    <name evidence="2" type="ORF">DL897_17330</name>
</gene>
<dbReference type="AlphaFoldDB" id="A0A364K0U8"/>